<dbReference type="EMBL" id="LK024544">
    <property type="protein sequence ID" value="CDR19474.1"/>
    <property type="molecule type" value="Genomic_DNA"/>
</dbReference>
<reference evidence="3" key="3">
    <citation type="journal article" date="2014" name="PLoS ONE">
        <title>Recombinations in Staphylococcal Cassette Chromosome mec Elements Compromise the Molecular Detection of Methicillin Resistance in Staphylococcus aureus.</title>
        <authorList>
            <person name="Hill-Cawthorne G.A."/>
            <person name="Hudson L.O."/>
            <person name="El Ghany M.F."/>
            <person name="Piepenburg O."/>
            <person name="Nair M."/>
            <person name="Dodgson A."/>
            <person name="Forrest M.S."/>
            <person name="Clark T.G."/>
            <person name="Pain A."/>
        </authorList>
    </citation>
    <scope>NUCLEOTIDE SEQUENCE</scope>
    <source>
        <strain evidence="3">CMFT540</strain>
    </source>
</reference>
<reference evidence="4" key="5">
    <citation type="submission" date="2014-06" db="EMBL/GenBank/DDBJ databases">
        <title>Detection of mecC-MRSA isolates in river water: a potential role for water in the environmental dissemination.</title>
        <authorList>
            <person name="Porrero M.C."/>
            <person name="Harrison E.M."/>
            <person name="Fernandez-Garayzabal J.F."/>
            <person name="Paterson G.K."/>
            <person name="Diez-Guerrir A."/>
            <person name="Holmes M.A."/>
            <person name="Dominguez L."/>
        </authorList>
    </citation>
    <scope>NUCLEOTIDE SEQUENCE</scope>
    <source>
        <strain evidence="4">ZTA09/03698-9ST</strain>
    </source>
</reference>
<accession>F4NA61</accession>
<proteinExistence type="predicted"/>
<keyword evidence="1" id="KW-0472">Membrane</keyword>
<keyword evidence="1" id="KW-0812">Transmembrane</keyword>
<evidence type="ECO:0000256" key="1">
    <source>
        <dbReference type="SAM" id="Phobius"/>
    </source>
</evidence>
<dbReference type="EMBL" id="FR823292">
    <property type="protein sequence ID" value="CBZ41944.1"/>
    <property type="molecule type" value="Genomic_DNA"/>
</dbReference>
<sequence length="155" mass="18288">MLNIKNKKLIAFVIILLFICLLCFIFKSNTIKLDKDESVEMSGYKISYNDYPTEYKSKVRVHMRIENLKNKDNPLKPNETFKLITDGKEAEMVEFANSKEYIKSTSFSPRMTVTLDMIYKIEDNPKSYKLQMRDKKLLKDKVYEYDITADISKIN</sequence>
<dbReference type="RefSeq" id="WP_000932101.1">
    <property type="nucleotide sequence ID" value="NZ_CAKKJZ010000001.1"/>
</dbReference>
<accession>M1XK05</accession>
<evidence type="ECO:0000313" key="4">
    <source>
        <dbReference type="EMBL" id="CDR19474.1"/>
    </source>
</evidence>
<reference evidence="3" key="2">
    <citation type="submission" date="2012-12" db="EMBL/GenBank/DDBJ databases">
        <authorList>
            <person name="Hill-Cawthorne G."/>
        </authorList>
    </citation>
    <scope>NUCLEOTIDE SEQUENCE</scope>
    <source>
        <strain evidence="3">CMFT540</strain>
    </source>
</reference>
<reference evidence="4" key="4">
    <citation type="submission" date="2014-04" db="EMBL/GenBank/DDBJ databases">
        <authorList>
            <person name="Harrison E."/>
        </authorList>
    </citation>
    <scope>NUCLEOTIDE SEQUENCE</scope>
    <source>
        <strain evidence="4">ZTA09/03698-9ST</strain>
    </source>
</reference>
<keyword evidence="1" id="KW-1133">Transmembrane helix</keyword>
<dbReference type="AlphaFoldDB" id="F4NA61"/>
<protein>
    <submittedName>
        <fullName evidence="3">Putative exported protein</fullName>
    </submittedName>
    <submittedName>
        <fullName evidence="2">Transposase</fullName>
    </submittedName>
</protein>
<name>F4NA61_STAAU</name>
<feature type="transmembrane region" description="Helical" evidence="1">
    <location>
        <begin position="9"/>
        <end position="27"/>
    </location>
</feature>
<evidence type="ECO:0000313" key="2">
    <source>
        <dbReference type="EMBL" id="CBZ41944.1"/>
    </source>
</evidence>
<organism evidence="2">
    <name type="scientific">Staphylococcus aureus</name>
    <dbReference type="NCBI Taxonomy" id="1280"/>
    <lineage>
        <taxon>Bacteria</taxon>
        <taxon>Bacillati</taxon>
        <taxon>Bacillota</taxon>
        <taxon>Bacilli</taxon>
        <taxon>Bacillales</taxon>
        <taxon>Staphylococcaceae</taxon>
        <taxon>Staphylococcus</taxon>
    </lineage>
</organism>
<reference evidence="2" key="1">
    <citation type="journal article" date="2011" name="Antimicrob. Agents Chemother.">
        <title>Detection of Staphylococcal Cassette Chromosome mec Type XI Carrying Highly Divergent mecA, mecI, mecR1, blaZ, and ccr Genes in Human Clinical Isolates of Clonal Complex 130 Methicillin-Resistant Staphylococcus aureus.</title>
        <authorList>
            <person name="Shore A.C."/>
            <person name="Deasy E.C."/>
            <person name="Slickers P."/>
            <person name="Brennan G."/>
            <person name="O'Connell B."/>
            <person name="Monecke S."/>
            <person name="Ehricht R."/>
            <person name="Coleman D.C."/>
        </authorList>
    </citation>
    <scope>NUCLEOTIDE SEQUENCE</scope>
    <source>
        <strain evidence="2">M10/0061</strain>
    </source>
</reference>
<dbReference type="EMBL" id="HF569116">
    <property type="protein sequence ID" value="CCP89986.1"/>
    <property type="molecule type" value="Genomic_DNA"/>
</dbReference>
<evidence type="ECO:0000313" key="3">
    <source>
        <dbReference type="EMBL" id="CCP89986.1"/>
    </source>
</evidence>